<proteinExistence type="predicted"/>
<protein>
    <submittedName>
        <fullName evidence="2">Uncharacterized protein</fullName>
    </submittedName>
</protein>
<evidence type="ECO:0000313" key="2">
    <source>
        <dbReference type="EMBL" id="KAK1270398.1"/>
    </source>
</evidence>
<feature type="compositionally biased region" description="Polar residues" evidence="1">
    <location>
        <begin position="22"/>
        <end position="32"/>
    </location>
</feature>
<reference evidence="2" key="1">
    <citation type="journal article" date="2023" name="Nat. Commun.">
        <title>Diploid and tetraploid genomes of Acorus and the evolution of monocots.</title>
        <authorList>
            <person name="Ma L."/>
            <person name="Liu K.W."/>
            <person name="Li Z."/>
            <person name="Hsiao Y.Y."/>
            <person name="Qi Y."/>
            <person name="Fu T."/>
            <person name="Tang G.D."/>
            <person name="Zhang D."/>
            <person name="Sun W.H."/>
            <person name="Liu D.K."/>
            <person name="Li Y."/>
            <person name="Chen G.Z."/>
            <person name="Liu X.D."/>
            <person name="Liao X.Y."/>
            <person name="Jiang Y.T."/>
            <person name="Yu X."/>
            <person name="Hao Y."/>
            <person name="Huang J."/>
            <person name="Zhao X.W."/>
            <person name="Ke S."/>
            <person name="Chen Y.Y."/>
            <person name="Wu W.L."/>
            <person name="Hsu J.L."/>
            <person name="Lin Y.F."/>
            <person name="Huang M.D."/>
            <person name="Li C.Y."/>
            <person name="Huang L."/>
            <person name="Wang Z.W."/>
            <person name="Zhao X."/>
            <person name="Zhong W.Y."/>
            <person name="Peng D.H."/>
            <person name="Ahmad S."/>
            <person name="Lan S."/>
            <person name="Zhang J.S."/>
            <person name="Tsai W.C."/>
            <person name="Van de Peer Y."/>
            <person name="Liu Z.J."/>
        </authorList>
    </citation>
    <scope>NUCLEOTIDE SEQUENCE</scope>
    <source>
        <strain evidence="2">SCP</strain>
    </source>
</reference>
<dbReference type="EMBL" id="JAUJYN010000005">
    <property type="protein sequence ID" value="KAK1270398.1"/>
    <property type="molecule type" value="Genomic_DNA"/>
</dbReference>
<sequence length="165" mass="18364">MTSTTTATARRSVSRPRMIPSMVSSSDPPPTMKTTTLAHTAVVGGVILMTISPSLPPLCLWQHRQPVGPSPGQSTRPECDRDTQVQLNSGFSGLGFVNPPDSVGEEAEEEFLPTVFGRKLKEGATARRECKKERKSRESERKPIPKWRRAGFEAIQLYYYVFQLE</sequence>
<name>A0AAV9B1X4_ACOGR</name>
<feature type="region of interest" description="Disordered" evidence="1">
    <location>
        <begin position="1"/>
        <end position="32"/>
    </location>
</feature>
<gene>
    <name evidence="2" type="ORF">QJS04_geneDACA007450</name>
</gene>
<feature type="region of interest" description="Disordered" evidence="1">
    <location>
        <begin position="123"/>
        <end position="143"/>
    </location>
</feature>
<comment type="caution">
    <text evidence="2">The sequence shown here is derived from an EMBL/GenBank/DDBJ whole genome shotgun (WGS) entry which is preliminary data.</text>
</comment>
<organism evidence="2 3">
    <name type="scientific">Acorus gramineus</name>
    <name type="common">Dwarf sweet flag</name>
    <dbReference type="NCBI Taxonomy" id="55184"/>
    <lineage>
        <taxon>Eukaryota</taxon>
        <taxon>Viridiplantae</taxon>
        <taxon>Streptophyta</taxon>
        <taxon>Embryophyta</taxon>
        <taxon>Tracheophyta</taxon>
        <taxon>Spermatophyta</taxon>
        <taxon>Magnoliopsida</taxon>
        <taxon>Liliopsida</taxon>
        <taxon>Acoraceae</taxon>
        <taxon>Acorus</taxon>
    </lineage>
</organism>
<keyword evidence="3" id="KW-1185">Reference proteome</keyword>
<accession>A0AAV9B1X4</accession>
<dbReference type="AlphaFoldDB" id="A0AAV9B1X4"/>
<feature type="compositionally biased region" description="Low complexity" evidence="1">
    <location>
        <begin position="1"/>
        <end position="11"/>
    </location>
</feature>
<evidence type="ECO:0000256" key="1">
    <source>
        <dbReference type="SAM" id="MobiDB-lite"/>
    </source>
</evidence>
<dbReference type="Proteomes" id="UP001179952">
    <property type="component" value="Unassembled WGS sequence"/>
</dbReference>
<evidence type="ECO:0000313" key="3">
    <source>
        <dbReference type="Proteomes" id="UP001179952"/>
    </source>
</evidence>
<reference evidence="2" key="2">
    <citation type="submission" date="2023-06" db="EMBL/GenBank/DDBJ databases">
        <authorList>
            <person name="Ma L."/>
            <person name="Liu K.-W."/>
            <person name="Li Z."/>
            <person name="Hsiao Y.-Y."/>
            <person name="Qi Y."/>
            <person name="Fu T."/>
            <person name="Tang G."/>
            <person name="Zhang D."/>
            <person name="Sun W.-H."/>
            <person name="Liu D.-K."/>
            <person name="Li Y."/>
            <person name="Chen G.-Z."/>
            <person name="Liu X.-D."/>
            <person name="Liao X.-Y."/>
            <person name="Jiang Y.-T."/>
            <person name="Yu X."/>
            <person name="Hao Y."/>
            <person name="Huang J."/>
            <person name="Zhao X.-W."/>
            <person name="Ke S."/>
            <person name="Chen Y.-Y."/>
            <person name="Wu W.-L."/>
            <person name="Hsu J.-L."/>
            <person name="Lin Y.-F."/>
            <person name="Huang M.-D."/>
            <person name="Li C.-Y."/>
            <person name="Huang L."/>
            <person name="Wang Z.-W."/>
            <person name="Zhao X."/>
            <person name="Zhong W.-Y."/>
            <person name="Peng D.-H."/>
            <person name="Ahmad S."/>
            <person name="Lan S."/>
            <person name="Zhang J.-S."/>
            <person name="Tsai W.-C."/>
            <person name="Van De Peer Y."/>
            <person name="Liu Z.-J."/>
        </authorList>
    </citation>
    <scope>NUCLEOTIDE SEQUENCE</scope>
    <source>
        <strain evidence="2">SCP</strain>
        <tissue evidence="2">Leaves</tissue>
    </source>
</reference>
<feature type="region of interest" description="Disordered" evidence="1">
    <location>
        <begin position="90"/>
        <end position="109"/>
    </location>
</feature>